<dbReference type="AlphaFoldDB" id="A0AAD9G3U2"/>
<dbReference type="EMBL" id="JASMQC010000034">
    <property type="protein sequence ID" value="KAK1931413.1"/>
    <property type="molecule type" value="Genomic_DNA"/>
</dbReference>
<reference evidence="1" key="1">
    <citation type="submission" date="2023-08" db="EMBL/GenBank/DDBJ databases">
        <title>Reference Genome Resource for the Citrus Pathogen Phytophthora citrophthora.</title>
        <authorList>
            <person name="Moller H."/>
            <person name="Coetzee B."/>
            <person name="Rose L.J."/>
            <person name="Van Niekerk J.M."/>
        </authorList>
    </citation>
    <scope>NUCLEOTIDE SEQUENCE</scope>
    <source>
        <strain evidence="1">STE-U-9442</strain>
    </source>
</reference>
<name>A0AAD9G3U2_9STRA</name>
<gene>
    <name evidence="1" type="ORF">P3T76_013169</name>
</gene>
<protein>
    <submittedName>
        <fullName evidence="1">Uncharacterized protein</fullName>
    </submittedName>
</protein>
<evidence type="ECO:0000313" key="2">
    <source>
        <dbReference type="Proteomes" id="UP001259832"/>
    </source>
</evidence>
<organism evidence="1 2">
    <name type="scientific">Phytophthora citrophthora</name>
    <dbReference type="NCBI Taxonomy" id="4793"/>
    <lineage>
        <taxon>Eukaryota</taxon>
        <taxon>Sar</taxon>
        <taxon>Stramenopiles</taxon>
        <taxon>Oomycota</taxon>
        <taxon>Peronosporomycetes</taxon>
        <taxon>Peronosporales</taxon>
        <taxon>Peronosporaceae</taxon>
        <taxon>Phytophthora</taxon>
    </lineage>
</organism>
<comment type="caution">
    <text evidence="1">The sequence shown here is derived from an EMBL/GenBank/DDBJ whole genome shotgun (WGS) entry which is preliminary data.</text>
</comment>
<keyword evidence="2" id="KW-1185">Reference proteome</keyword>
<evidence type="ECO:0000313" key="1">
    <source>
        <dbReference type="EMBL" id="KAK1931413.1"/>
    </source>
</evidence>
<sequence length="369" mass="42134">MSQLNGCINLHFNADGMLSTALRHIVRFYLYDWGFVCTAFYTETLPSSPVLLLAVAWLLAFSRFFEKQHQHILERVTGCKQLRLPPFPHDVDVNAESFVKAASDAISSATLPCDKNLPLDGQIHQLHSAFGRLQGHLNELQAYIRYHNRLLERLKKIQNKPKEYRGEIIPAYVLSLLAGPTSRLVDQARVLSQRSPLTACGFSVQMIEDEALFYKWVNGLVLSLNRGETLSSQVSPIHPSDSTSHAALRAQIKEAHALFQAHADSFHQIEQGYKQALKKWISGQKPRSRAQLEQKVERFTKEVQTRELFDSQKLFLRSQRSWEALKLSHAKNGKQQVYLATKEEVERLQTQVATVIKEITQEYCALQLR</sequence>
<dbReference type="Proteomes" id="UP001259832">
    <property type="component" value="Unassembled WGS sequence"/>
</dbReference>
<proteinExistence type="predicted"/>
<accession>A0AAD9G3U2</accession>